<dbReference type="AlphaFoldDB" id="Q6BJC4"/>
<dbReference type="InterPro" id="IPR036412">
    <property type="entry name" value="HAD-like_sf"/>
</dbReference>
<dbReference type="Pfam" id="PF00702">
    <property type="entry name" value="Hydrolase"/>
    <property type="match status" value="1"/>
</dbReference>
<protein>
    <submittedName>
        <fullName evidence="1">DEHA2G03476p</fullName>
    </submittedName>
</protein>
<dbReference type="RefSeq" id="XP_461697.1">
    <property type="nucleotide sequence ID" value="XM_461697.1"/>
</dbReference>
<dbReference type="InterPro" id="IPR023214">
    <property type="entry name" value="HAD_sf"/>
</dbReference>
<dbReference type="OrthoDB" id="40579at2759"/>
<dbReference type="GO" id="GO:0008253">
    <property type="term" value="F:5'-nucleotidase activity"/>
    <property type="evidence" value="ECO:0007669"/>
    <property type="project" value="EnsemblFungi"/>
</dbReference>
<evidence type="ECO:0000313" key="1">
    <source>
        <dbReference type="EMBL" id="CAG90145.1"/>
    </source>
</evidence>
<name>Q6BJC4_DEBHA</name>
<dbReference type="eggNOG" id="KOG2914">
    <property type="taxonomic scope" value="Eukaryota"/>
</dbReference>
<gene>
    <name evidence="1" type="ordered locus">DEHA2G03476g</name>
</gene>
<dbReference type="STRING" id="284592.Q6BJC4"/>
<dbReference type="SFLD" id="SFLDG01129">
    <property type="entry name" value="C1.5:_HAD__Beta-PGM__Phosphata"/>
    <property type="match status" value="1"/>
</dbReference>
<dbReference type="HOGENOM" id="CLU_045011_13_0_1"/>
<dbReference type="OMA" id="IWCPHPG"/>
<keyword evidence="2" id="KW-1185">Reference proteome</keyword>
<dbReference type="KEGG" id="dha:DEHA2G03476g"/>
<accession>Q6BJC4</accession>
<dbReference type="InterPro" id="IPR023198">
    <property type="entry name" value="PGP-like_dom2"/>
</dbReference>
<dbReference type="GeneID" id="2904565"/>
<dbReference type="VEuPathDB" id="FungiDB:DEHA2G03476g"/>
<organism evidence="1 2">
    <name type="scientific">Debaryomyces hansenii (strain ATCC 36239 / CBS 767 / BCRC 21394 / JCM 1990 / NBRC 0083 / IGC 2968)</name>
    <name type="common">Yeast</name>
    <name type="synonym">Torulaspora hansenii</name>
    <dbReference type="NCBI Taxonomy" id="284592"/>
    <lineage>
        <taxon>Eukaryota</taxon>
        <taxon>Fungi</taxon>
        <taxon>Dikarya</taxon>
        <taxon>Ascomycota</taxon>
        <taxon>Saccharomycotina</taxon>
        <taxon>Pichiomycetes</taxon>
        <taxon>Debaryomycetaceae</taxon>
        <taxon>Debaryomyces</taxon>
    </lineage>
</organism>
<dbReference type="EMBL" id="CR382139">
    <property type="protein sequence ID" value="CAG90145.1"/>
    <property type="molecule type" value="Genomic_DNA"/>
</dbReference>
<dbReference type="FunFam" id="1.10.150.240:FF:000001">
    <property type="entry name" value="Haloacid dehalogenase-like hydrolase domain"/>
    <property type="match status" value="1"/>
</dbReference>
<dbReference type="InParanoid" id="Q6BJC4"/>
<dbReference type="GO" id="GO:1990738">
    <property type="term" value="F:pseudouridine 5'-phosphatase activity"/>
    <property type="evidence" value="ECO:0007669"/>
    <property type="project" value="EnsemblFungi"/>
</dbReference>
<dbReference type="Gene3D" id="3.40.50.1000">
    <property type="entry name" value="HAD superfamily/HAD-like"/>
    <property type="match status" value="1"/>
</dbReference>
<dbReference type="SFLD" id="SFLDS00003">
    <property type="entry name" value="Haloacid_Dehalogenase"/>
    <property type="match status" value="1"/>
</dbReference>
<proteinExistence type="predicted"/>
<evidence type="ECO:0000313" key="2">
    <source>
        <dbReference type="Proteomes" id="UP000000599"/>
    </source>
</evidence>
<dbReference type="PANTHER" id="PTHR18901:SF38">
    <property type="entry name" value="PSEUDOURIDINE-5'-PHOSPHATASE"/>
    <property type="match status" value="1"/>
</dbReference>
<dbReference type="FunCoup" id="Q6BJC4">
    <property type="interactions" value="200"/>
</dbReference>
<sequence>MTQFPKNIKACLFDMDGTILNTEDIYTECTTELLNDFGKGPLTWDVKIRLQGRPGPEAVKIIIEEYGLSLTPEEFSQLAIKKQENKWHRSKFLPGALELLQYLYDSSIPIALGTSSNTFNFKRKTAHLQDGFNLFGPHIVTGDDERIPPGKGKPHPDIWFACLDSLNKERQEQGLDPVLIEECLIFEDGIPGVKSGIAANSYVIWIPDEKALKVLNGEEELVIGDSGEILKSLVHFDKSKYSL</sequence>
<dbReference type="Proteomes" id="UP000000599">
    <property type="component" value="Chromosome G"/>
</dbReference>
<dbReference type="Gene3D" id="1.10.150.240">
    <property type="entry name" value="Putative phosphatase, domain 2"/>
    <property type="match status" value="1"/>
</dbReference>
<dbReference type="SUPFAM" id="SSF56784">
    <property type="entry name" value="HAD-like"/>
    <property type="match status" value="1"/>
</dbReference>
<reference evidence="1 2" key="1">
    <citation type="journal article" date="2004" name="Nature">
        <title>Genome evolution in yeasts.</title>
        <authorList>
            <consortium name="Genolevures"/>
            <person name="Dujon B."/>
            <person name="Sherman D."/>
            <person name="Fischer G."/>
            <person name="Durrens P."/>
            <person name="Casaregola S."/>
            <person name="Lafontaine I."/>
            <person name="de Montigny J."/>
            <person name="Marck C."/>
            <person name="Neuveglise C."/>
            <person name="Talla E."/>
            <person name="Goffard N."/>
            <person name="Frangeul L."/>
            <person name="Aigle M."/>
            <person name="Anthouard V."/>
            <person name="Babour A."/>
            <person name="Barbe V."/>
            <person name="Barnay S."/>
            <person name="Blanchin S."/>
            <person name="Beckerich J.M."/>
            <person name="Beyne E."/>
            <person name="Bleykasten C."/>
            <person name="Boisrame A."/>
            <person name="Boyer J."/>
            <person name="Cattolico L."/>
            <person name="Confanioleri F."/>
            <person name="de Daruvar A."/>
            <person name="Despons L."/>
            <person name="Fabre E."/>
            <person name="Fairhead C."/>
            <person name="Ferry-Dumazet H."/>
            <person name="Groppi A."/>
            <person name="Hantraye F."/>
            <person name="Hennequin C."/>
            <person name="Jauniaux N."/>
            <person name="Joyet P."/>
            <person name="Kachouri R."/>
            <person name="Kerrest A."/>
            <person name="Koszul R."/>
            <person name="Lemaire M."/>
            <person name="Lesur I."/>
            <person name="Ma L."/>
            <person name="Muller H."/>
            <person name="Nicaud J.M."/>
            <person name="Nikolski M."/>
            <person name="Oztas S."/>
            <person name="Ozier-Kalogeropoulos O."/>
            <person name="Pellenz S."/>
            <person name="Potier S."/>
            <person name="Richard G.F."/>
            <person name="Straub M.L."/>
            <person name="Suleau A."/>
            <person name="Swennene D."/>
            <person name="Tekaia F."/>
            <person name="Wesolowski-Louvel M."/>
            <person name="Westhof E."/>
            <person name="Wirth B."/>
            <person name="Zeniou-Meyer M."/>
            <person name="Zivanovic I."/>
            <person name="Bolotin-Fukuhara M."/>
            <person name="Thierry A."/>
            <person name="Bouchier C."/>
            <person name="Caudron B."/>
            <person name="Scarpelli C."/>
            <person name="Gaillardin C."/>
            <person name="Weissenbach J."/>
            <person name="Wincker P."/>
            <person name="Souciet J.L."/>
        </authorList>
    </citation>
    <scope>NUCLEOTIDE SEQUENCE [LARGE SCALE GENOMIC DNA]</scope>
    <source>
        <strain evidence="2">ATCC 36239 / CBS 767 / BCRC 21394 / JCM 1990 / NBRC 0083 / IGC 2968</strain>
    </source>
</reference>
<dbReference type="PANTHER" id="PTHR18901">
    <property type="entry name" value="2-DEOXYGLUCOSE-6-PHOSPHATE PHOSPHATASE 2"/>
    <property type="match status" value="1"/>
</dbReference>